<dbReference type="OrthoDB" id="6424737at2759"/>
<evidence type="ECO:0000256" key="9">
    <source>
        <dbReference type="PROSITE-ProRule" id="PRU00175"/>
    </source>
</evidence>
<dbReference type="GO" id="GO:0008270">
    <property type="term" value="F:zinc ion binding"/>
    <property type="evidence" value="ECO:0007669"/>
    <property type="project" value="UniProtKB-KW"/>
</dbReference>
<evidence type="ECO:0000256" key="5">
    <source>
        <dbReference type="ARBA" id="ARBA00022723"/>
    </source>
</evidence>
<dbReference type="GO" id="GO:0006511">
    <property type="term" value="P:ubiquitin-dependent protein catabolic process"/>
    <property type="evidence" value="ECO:0007669"/>
    <property type="project" value="TreeGrafter"/>
</dbReference>
<dbReference type="SUPFAM" id="SSF57850">
    <property type="entry name" value="RING/U-box"/>
    <property type="match status" value="1"/>
</dbReference>
<dbReference type="GO" id="GO:0005634">
    <property type="term" value="C:nucleus"/>
    <property type="evidence" value="ECO:0007669"/>
    <property type="project" value="TreeGrafter"/>
</dbReference>
<dbReference type="AlphaFoldDB" id="A0A8X6EXD0"/>
<name>A0A8X6EXD0_TRICU</name>
<evidence type="ECO:0000256" key="3">
    <source>
        <dbReference type="ARBA" id="ARBA00012483"/>
    </source>
</evidence>
<evidence type="ECO:0000313" key="13">
    <source>
        <dbReference type="Proteomes" id="UP000887116"/>
    </source>
</evidence>
<keyword evidence="13" id="KW-1185">Reference proteome</keyword>
<dbReference type="GO" id="GO:0000209">
    <property type="term" value="P:protein polyubiquitination"/>
    <property type="evidence" value="ECO:0007669"/>
    <property type="project" value="UniProtKB-ARBA"/>
</dbReference>
<dbReference type="Pfam" id="PF13639">
    <property type="entry name" value="zf-RING_2"/>
    <property type="match status" value="1"/>
</dbReference>
<keyword evidence="6 9" id="KW-0863">Zinc-finger</keyword>
<dbReference type="Pfam" id="PF14369">
    <property type="entry name" value="Zn_ribbon_19"/>
    <property type="match status" value="1"/>
</dbReference>
<protein>
    <recommendedName>
        <fullName evidence="3">RING-type E3 ubiquitin transferase</fullName>
        <ecNumber evidence="3">2.3.2.27</ecNumber>
    </recommendedName>
</protein>
<evidence type="ECO:0000256" key="8">
    <source>
        <dbReference type="ARBA" id="ARBA00022833"/>
    </source>
</evidence>
<dbReference type="GO" id="GO:0061630">
    <property type="term" value="F:ubiquitin protein ligase activity"/>
    <property type="evidence" value="ECO:0007669"/>
    <property type="project" value="UniProtKB-EC"/>
</dbReference>
<proteinExistence type="predicted"/>
<evidence type="ECO:0000256" key="2">
    <source>
        <dbReference type="ARBA" id="ARBA00004906"/>
    </source>
</evidence>
<dbReference type="PANTHER" id="PTHR45931">
    <property type="entry name" value="SI:CH211-59O9.10"/>
    <property type="match status" value="1"/>
</dbReference>
<reference evidence="12" key="1">
    <citation type="submission" date="2020-07" db="EMBL/GenBank/DDBJ databases">
        <title>Multicomponent nature underlies the extraordinary mechanical properties of spider dragline silk.</title>
        <authorList>
            <person name="Kono N."/>
            <person name="Nakamura H."/>
            <person name="Mori M."/>
            <person name="Yoshida Y."/>
            <person name="Ohtoshi R."/>
            <person name="Malay A.D."/>
            <person name="Moran D.A.P."/>
            <person name="Tomita M."/>
            <person name="Numata K."/>
            <person name="Arakawa K."/>
        </authorList>
    </citation>
    <scope>NUCLEOTIDE SEQUENCE</scope>
</reference>
<comment type="caution">
    <text evidence="12">The sequence shown here is derived from an EMBL/GenBank/DDBJ whole genome shotgun (WGS) entry which is preliminary data.</text>
</comment>
<keyword evidence="5" id="KW-0479">Metal-binding</keyword>
<dbReference type="InterPro" id="IPR051834">
    <property type="entry name" value="RING_finger_E3_ligase"/>
</dbReference>
<keyword evidence="4" id="KW-0808">Transferase</keyword>
<evidence type="ECO:0000256" key="10">
    <source>
        <dbReference type="SAM" id="MobiDB-lite"/>
    </source>
</evidence>
<dbReference type="FunFam" id="3.30.40.10:FF:000069">
    <property type="entry name" value="E3 ubiquitin-protein ligase RNF115"/>
    <property type="match status" value="1"/>
</dbReference>
<dbReference type="Proteomes" id="UP000887116">
    <property type="component" value="Unassembled WGS sequence"/>
</dbReference>
<evidence type="ECO:0000256" key="6">
    <source>
        <dbReference type="ARBA" id="ARBA00022771"/>
    </source>
</evidence>
<comment type="pathway">
    <text evidence="2">Protein modification; protein ubiquitination.</text>
</comment>
<organism evidence="12 13">
    <name type="scientific">Trichonephila clavata</name>
    <name type="common">Joro spider</name>
    <name type="synonym">Nephila clavata</name>
    <dbReference type="NCBI Taxonomy" id="2740835"/>
    <lineage>
        <taxon>Eukaryota</taxon>
        <taxon>Metazoa</taxon>
        <taxon>Ecdysozoa</taxon>
        <taxon>Arthropoda</taxon>
        <taxon>Chelicerata</taxon>
        <taxon>Arachnida</taxon>
        <taxon>Araneae</taxon>
        <taxon>Araneomorphae</taxon>
        <taxon>Entelegynae</taxon>
        <taxon>Araneoidea</taxon>
        <taxon>Nephilidae</taxon>
        <taxon>Trichonephila</taxon>
    </lineage>
</organism>
<evidence type="ECO:0000256" key="1">
    <source>
        <dbReference type="ARBA" id="ARBA00000900"/>
    </source>
</evidence>
<evidence type="ECO:0000256" key="7">
    <source>
        <dbReference type="ARBA" id="ARBA00022786"/>
    </source>
</evidence>
<dbReference type="EMBL" id="BMAO01029998">
    <property type="protein sequence ID" value="GFQ64988.1"/>
    <property type="molecule type" value="Genomic_DNA"/>
</dbReference>
<dbReference type="CDD" id="cd16454">
    <property type="entry name" value="RING-H2_PA-TM-RING"/>
    <property type="match status" value="1"/>
</dbReference>
<dbReference type="Gene3D" id="3.30.40.10">
    <property type="entry name" value="Zinc/RING finger domain, C3HC4 (zinc finger)"/>
    <property type="match status" value="1"/>
</dbReference>
<keyword evidence="8" id="KW-0862">Zinc</keyword>
<dbReference type="InterPro" id="IPR039525">
    <property type="entry name" value="RNF126-like_zinc-ribbon"/>
</dbReference>
<comment type="catalytic activity">
    <reaction evidence="1">
        <text>S-ubiquitinyl-[E2 ubiquitin-conjugating enzyme]-L-cysteine + [acceptor protein]-L-lysine = [E2 ubiquitin-conjugating enzyme]-L-cysteine + N(6)-ubiquitinyl-[acceptor protein]-L-lysine.</text>
        <dbReference type="EC" id="2.3.2.27"/>
    </reaction>
</comment>
<feature type="region of interest" description="Disordered" evidence="10">
    <location>
        <begin position="245"/>
        <end position="266"/>
    </location>
</feature>
<dbReference type="InterPro" id="IPR013083">
    <property type="entry name" value="Znf_RING/FYVE/PHD"/>
</dbReference>
<evidence type="ECO:0000259" key="11">
    <source>
        <dbReference type="PROSITE" id="PS50089"/>
    </source>
</evidence>
<dbReference type="PANTHER" id="PTHR45931:SF3">
    <property type="entry name" value="RING ZINC FINGER-CONTAINING PROTEIN"/>
    <property type="match status" value="1"/>
</dbReference>
<feature type="domain" description="RING-type" evidence="11">
    <location>
        <begin position="194"/>
        <end position="235"/>
    </location>
</feature>
<dbReference type="EC" id="2.3.2.27" evidence="3"/>
<keyword evidence="7" id="KW-0833">Ubl conjugation pathway</keyword>
<gene>
    <name evidence="12" type="primary">RNF126</name>
    <name evidence="12" type="ORF">TNCT_712911</name>
</gene>
<dbReference type="InterPro" id="IPR001841">
    <property type="entry name" value="Znf_RING"/>
</dbReference>
<evidence type="ECO:0000313" key="12">
    <source>
        <dbReference type="EMBL" id="GFQ64988.1"/>
    </source>
</evidence>
<dbReference type="PROSITE" id="PS50089">
    <property type="entry name" value="ZF_RING_2"/>
    <property type="match status" value="1"/>
</dbReference>
<accession>A0A8X6EXD0</accession>
<sequence>MAEGIQLEAFNSKYFCHHCSREVSPFHTAELICPDCSSGFLEEVSKDLYEADSFSPDYEEESDFDEAANLSFIPDTMDNLISRMLMNVAEATEAPERPEPQVEEGRLFRSDSLSDIIRHVSMRELMRVNDGVEPEFVSFRYFDDYNVDEEVDALASQLLDEVEIVGPPPLPKDQIKAMPTIVVNSEFLEKGVQCTVCMEDFNLREKAKKLPCSHLYHEKCITPWLERQATCPNCRDVIQVQRKNKRSRSCPRTRLNSRNSDSRRSSEASTLSDFFTTSINPFRFLN</sequence>
<evidence type="ECO:0000256" key="4">
    <source>
        <dbReference type="ARBA" id="ARBA00022679"/>
    </source>
</evidence>
<dbReference type="SMART" id="SM00184">
    <property type="entry name" value="RING"/>
    <property type="match status" value="1"/>
</dbReference>